<dbReference type="Pfam" id="PF00697">
    <property type="entry name" value="PRAI"/>
    <property type="match status" value="1"/>
</dbReference>
<dbReference type="SUPFAM" id="SSF51366">
    <property type="entry name" value="Ribulose-phoshate binding barrel"/>
    <property type="match status" value="2"/>
</dbReference>
<dbReference type="NCBIfam" id="NF006945">
    <property type="entry name" value="PRK09427.1"/>
    <property type="match status" value="1"/>
</dbReference>
<comment type="function">
    <text evidence="14">Bifunctional enzyme that catalyzes two sequential steps of tryptophan biosynthetic pathway. The first reaction is catalyzed by the isomerase, coded by the TrpF domain; the second reaction is catalyzed by the synthase, coded by the TrpC domain.</text>
</comment>
<evidence type="ECO:0000256" key="14">
    <source>
        <dbReference type="ARBA" id="ARBA00025592"/>
    </source>
</evidence>
<keyword evidence="12 15" id="KW-0456">Lyase</keyword>
<dbReference type="InterPro" id="IPR013798">
    <property type="entry name" value="Indole-3-glycerol_P_synth_dom"/>
</dbReference>
<dbReference type="HAMAP" id="MF_00134_B">
    <property type="entry name" value="IGPS_B"/>
    <property type="match status" value="1"/>
</dbReference>
<dbReference type="PANTHER" id="PTHR22854">
    <property type="entry name" value="TRYPTOPHAN BIOSYNTHESIS PROTEIN"/>
    <property type="match status" value="1"/>
</dbReference>
<keyword evidence="8 15" id="KW-0210">Decarboxylase</keyword>
<proteinExistence type="inferred from homology"/>
<dbReference type="GO" id="GO:0004640">
    <property type="term" value="F:phosphoribosylanthranilate isomerase activity"/>
    <property type="evidence" value="ECO:0007669"/>
    <property type="project" value="UniProtKB-UniRule"/>
</dbReference>
<dbReference type="AlphaFoldDB" id="A0A451CXV7"/>
<dbReference type="Pfam" id="PF00218">
    <property type="entry name" value="IGPS"/>
    <property type="match status" value="1"/>
</dbReference>
<dbReference type="InterPro" id="IPR013785">
    <property type="entry name" value="Aldolase_TIM"/>
</dbReference>
<evidence type="ECO:0000256" key="5">
    <source>
        <dbReference type="ARBA" id="ARBA00007902"/>
    </source>
</evidence>
<dbReference type="GO" id="GO:0004425">
    <property type="term" value="F:indole-3-glycerol-phosphate synthase activity"/>
    <property type="evidence" value="ECO:0007669"/>
    <property type="project" value="UniProtKB-UniRule"/>
</dbReference>
<keyword evidence="11 16" id="KW-0413">Isomerase</keyword>
<evidence type="ECO:0000256" key="15">
    <source>
        <dbReference type="HAMAP-Rule" id="MF_00134"/>
    </source>
</evidence>
<evidence type="ECO:0000256" key="1">
    <source>
        <dbReference type="ARBA" id="ARBA00001164"/>
    </source>
</evidence>
<evidence type="ECO:0000256" key="7">
    <source>
        <dbReference type="ARBA" id="ARBA00022605"/>
    </source>
</evidence>
<comment type="similarity">
    <text evidence="16">Belongs to the TrpF family.</text>
</comment>
<dbReference type="OrthoDB" id="9804217at2"/>
<dbReference type="RefSeq" id="WP_154027377.1">
    <property type="nucleotide sequence ID" value="NZ_LR217695.1"/>
</dbReference>
<comment type="catalytic activity">
    <reaction evidence="2 15">
        <text>1-(2-carboxyphenylamino)-1-deoxy-D-ribulose 5-phosphate + H(+) = (1S,2R)-1-C-(indol-3-yl)glycerol 3-phosphate + CO2 + H2O</text>
        <dbReference type="Rhea" id="RHEA:23476"/>
        <dbReference type="ChEBI" id="CHEBI:15377"/>
        <dbReference type="ChEBI" id="CHEBI:15378"/>
        <dbReference type="ChEBI" id="CHEBI:16526"/>
        <dbReference type="ChEBI" id="CHEBI:58613"/>
        <dbReference type="ChEBI" id="CHEBI:58866"/>
        <dbReference type="EC" id="4.1.1.48"/>
    </reaction>
</comment>
<dbReference type="FunFam" id="3.20.20.70:FF:000024">
    <property type="entry name" value="Indole-3-glycerol phosphate synthase"/>
    <property type="match status" value="1"/>
</dbReference>
<evidence type="ECO:0000256" key="12">
    <source>
        <dbReference type="ARBA" id="ARBA00023239"/>
    </source>
</evidence>
<keyword evidence="13" id="KW-0511">Multifunctional enzyme</keyword>
<evidence type="ECO:0000313" key="20">
    <source>
        <dbReference type="Proteomes" id="UP000294404"/>
    </source>
</evidence>
<dbReference type="Proteomes" id="UP000294404">
    <property type="component" value="Chromosome"/>
</dbReference>
<dbReference type="Gene3D" id="3.20.20.70">
    <property type="entry name" value="Aldolase class I"/>
    <property type="match status" value="2"/>
</dbReference>
<feature type="domain" description="Indole-3-glycerol phosphate synthase" evidence="17">
    <location>
        <begin position="7"/>
        <end position="252"/>
    </location>
</feature>
<dbReference type="EMBL" id="LR217695">
    <property type="protein sequence ID" value="VFP78173.1"/>
    <property type="molecule type" value="Genomic_DNA"/>
</dbReference>
<gene>
    <name evidence="15 19" type="primary">trpC</name>
    <name evidence="16" type="synonym">trpF</name>
    <name evidence="19" type="ORF">BUCICUMA2628_183</name>
</gene>
<comment type="pathway">
    <text evidence="4 15">Amino-acid biosynthesis; L-tryptophan biosynthesis; L-tryptophan from chorismate: step 4/5.</text>
</comment>
<dbReference type="EC" id="4.1.1.48" evidence="15"/>
<comment type="catalytic activity">
    <reaction evidence="1 16">
        <text>N-(5-phospho-beta-D-ribosyl)anthranilate = 1-(2-carboxyphenylamino)-1-deoxy-D-ribulose 5-phosphate</text>
        <dbReference type="Rhea" id="RHEA:21540"/>
        <dbReference type="ChEBI" id="CHEBI:18277"/>
        <dbReference type="ChEBI" id="CHEBI:58613"/>
        <dbReference type="EC" id="5.3.1.24"/>
    </reaction>
</comment>
<comment type="similarity">
    <text evidence="5">In the N-terminal section; belongs to the TrpC family.</text>
</comment>
<evidence type="ECO:0000256" key="3">
    <source>
        <dbReference type="ARBA" id="ARBA00004664"/>
    </source>
</evidence>
<evidence type="ECO:0000259" key="18">
    <source>
        <dbReference type="Pfam" id="PF00697"/>
    </source>
</evidence>
<dbReference type="CDD" id="cd00331">
    <property type="entry name" value="IGPS"/>
    <property type="match status" value="1"/>
</dbReference>
<name>A0A451CXV7_9GAMM</name>
<comment type="similarity">
    <text evidence="15">Belongs to the TrpC family.</text>
</comment>
<dbReference type="UniPathway" id="UPA00035">
    <property type="reaction ID" value="UER00042"/>
</dbReference>
<organism evidence="19 20">
    <name type="scientific">Buchnera aphidicola</name>
    <name type="common">Cinara cuneomaculata</name>
    <dbReference type="NCBI Taxonomy" id="1660040"/>
    <lineage>
        <taxon>Bacteria</taxon>
        <taxon>Pseudomonadati</taxon>
        <taxon>Pseudomonadota</taxon>
        <taxon>Gammaproteobacteria</taxon>
        <taxon>Enterobacterales</taxon>
        <taxon>Erwiniaceae</taxon>
        <taxon>Buchnera</taxon>
    </lineage>
</organism>
<dbReference type="InterPro" id="IPR001240">
    <property type="entry name" value="PRAI_dom"/>
</dbReference>
<keyword evidence="10 15" id="KW-0057">Aromatic amino acid biosynthesis</keyword>
<evidence type="ECO:0000256" key="8">
    <source>
        <dbReference type="ARBA" id="ARBA00022793"/>
    </source>
</evidence>
<evidence type="ECO:0000256" key="2">
    <source>
        <dbReference type="ARBA" id="ARBA00001633"/>
    </source>
</evidence>
<evidence type="ECO:0000256" key="9">
    <source>
        <dbReference type="ARBA" id="ARBA00022822"/>
    </source>
</evidence>
<comment type="pathway">
    <text evidence="3 16">Amino-acid biosynthesis; L-tryptophan biosynthesis; L-tryptophan from chorismate: step 3/5.</text>
</comment>
<evidence type="ECO:0000256" key="4">
    <source>
        <dbReference type="ARBA" id="ARBA00004696"/>
    </source>
</evidence>
<accession>A0A451CXV7</accession>
<evidence type="ECO:0000256" key="13">
    <source>
        <dbReference type="ARBA" id="ARBA00023268"/>
    </source>
</evidence>
<dbReference type="InterPro" id="IPR011060">
    <property type="entry name" value="RibuloseP-bd_barrel"/>
</dbReference>
<feature type="domain" description="N-(5'phosphoribosyl) anthranilate isomerase (PRAI)" evidence="18">
    <location>
        <begin position="258"/>
        <end position="448"/>
    </location>
</feature>
<keyword evidence="9 15" id="KW-0822">Tryptophan biosynthesis</keyword>
<dbReference type="HAMAP" id="MF_00135">
    <property type="entry name" value="PRAI"/>
    <property type="match status" value="1"/>
</dbReference>
<evidence type="ECO:0000313" key="19">
    <source>
        <dbReference type="EMBL" id="VFP78173.1"/>
    </source>
</evidence>
<evidence type="ECO:0000259" key="17">
    <source>
        <dbReference type="Pfam" id="PF00218"/>
    </source>
</evidence>
<evidence type="ECO:0000256" key="16">
    <source>
        <dbReference type="HAMAP-Rule" id="MF_00135"/>
    </source>
</evidence>
<keyword evidence="7 15" id="KW-0028">Amino-acid biosynthesis</keyword>
<dbReference type="PANTHER" id="PTHR22854:SF2">
    <property type="entry name" value="INDOLE-3-GLYCEROL-PHOSPHATE SYNTHASE"/>
    <property type="match status" value="1"/>
</dbReference>
<protein>
    <recommendedName>
        <fullName evidence="15 16">Multifunctional fusion protein</fullName>
    </recommendedName>
    <domain>
        <recommendedName>
            <fullName evidence="15">Indole-3-glycerol phosphate synthase</fullName>
            <shortName evidence="15">IGPS</shortName>
            <ecNumber evidence="15">4.1.1.48</ecNumber>
        </recommendedName>
    </domain>
    <domain>
        <recommendedName>
            <fullName evidence="16">N-(5'-phosphoribosyl)anthranilate isomerase</fullName>
            <shortName evidence="16">PRAI</shortName>
            <ecNumber evidence="16">5.3.1.24</ecNumber>
        </recommendedName>
    </domain>
</protein>
<evidence type="ECO:0000256" key="10">
    <source>
        <dbReference type="ARBA" id="ARBA00023141"/>
    </source>
</evidence>
<dbReference type="CDD" id="cd00405">
    <property type="entry name" value="PRAI"/>
    <property type="match status" value="1"/>
</dbReference>
<dbReference type="GO" id="GO:0000162">
    <property type="term" value="P:L-tryptophan biosynthetic process"/>
    <property type="evidence" value="ECO:0007669"/>
    <property type="project" value="UniProtKB-UniRule"/>
</dbReference>
<reference evidence="19 20" key="1">
    <citation type="submission" date="2019-02" db="EMBL/GenBank/DDBJ databases">
        <authorList>
            <person name="Manzano-Marin A."/>
            <person name="Manzano-Marin A."/>
        </authorList>
    </citation>
    <scope>NUCLEOTIDE SEQUENCE [LARGE SCALE GENOMIC DNA]</scope>
    <source>
        <strain evidence="19 20">BuCicuneomaculata</strain>
    </source>
</reference>
<sequence>MKKNIISKILENTYQWIQYKKKKMPLSSFHEKIEKSKFFFKKIFKKNCPSFILECKKSSPLNGIINNQFNISKIINVYNKHADIISIITEEKFFKGNFKYLLKARKKTKKPLLCKDFFIDPYQIYYARYHQADAILLMLSILDDNTYIKLSNIAISMNLGILTEIHTYQELQRALSLNASVIGINNRNLKDLSVNLNCTKQLAPLIPNNKIIVCESGINSYKNVRLLSNMVNGFLIGTHLMRSSNLEFATRKIIYGANKVCGLKKNTIAKLADTMGCVYGGLIFIPQSPRYVNNQQSKKIIENTMLKYVGVFCNEQPQYIVNKVHELNLYAIQLHGQENEEFIKILKKLLPNHIRIWKSISMNKNTTIHKNSNINRYILDHKNGGTGRRFDWNLIRKFQISNMMLAGGLNLKNIFTASTLGFHGLDLNSGIEKYPGIKDPHKLKSAFKMLRLCSRQ</sequence>
<comment type="similarity">
    <text evidence="6">In the C-terminal section; belongs to the TrpF family.</text>
</comment>
<dbReference type="InterPro" id="IPR045186">
    <property type="entry name" value="Indole-3-glycerol_P_synth"/>
</dbReference>
<evidence type="ECO:0000256" key="11">
    <source>
        <dbReference type="ARBA" id="ARBA00023235"/>
    </source>
</evidence>
<evidence type="ECO:0000256" key="6">
    <source>
        <dbReference type="ARBA" id="ARBA00009847"/>
    </source>
</evidence>
<dbReference type="EC" id="5.3.1.24" evidence="16"/>